<protein>
    <recommendedName>
        <fullName evidence="4">Lipoprotein</fullName>
    </recommendedName>
</protein>
<evidence type="ECO:0008006" key="4">
    <source>
        <dbReference type="Google" id="ProtNLM"/>
    </source>
</evidence>
<evidence type="ECO:0000313" key="3">
    <source>
        <dbReference type="Proteomes" id="UP000561681"/>
    </source>
</evidence>
<proteinExistence type="predicted"/>
<dbReference type="EMBL" id="JACHLD010000011">
    <property type="protein sequence ID" value="MBB4804575.1"/>
    <property type="molecule type" value="Genomic_DNA"/>
</dbReference>
<sequence>MSFTFIFFFLSLFHTACTPAGSDHESGVYVITTSSSDPLGKQPAMKFSDDSIFVAGDLAIEKLMQTDQTQFNNEKVIFTESVGTYNLIDLKKDQFKDLGASLRNETKKIPWQDLKNKILGLNFYYGWYRNESYVESRVVYKGKEISRVDFISSDSKIKYELYLDQQASSSRQPVFFFGIEDKFKASLVKMKAVFPNNQGVIVVTREYIKLKEHEVLKKIADIRRE</sequence>
<feature type="chain" id="PRO_5031261444" description="Lipoprotein" evidence="1">
    <location>
        <begin position="17"/>
        <end position="225"/>
    </location>
</feature>
<accession>A0A7W7N922</accession>
<dbReference type="Proteomes" id="UP000561681">
    <property type="component" value="Unassembled WGS sequence"/>
</dbReference>
<dbReference type="RefSeq" id="WP_184167926.1">
    <property type="nucleotide sequence ID" value="NZ_JACHLD010000011.1"/>
</dbReference>
<evidence type="ECO:0000313" key="2">
    <source>
        <dbReference type="EMBL" id="MBB4804575.1"/>
    </source>
</evidence>
<feature type="signal peptide" evidence="1">
    <location>
        <begin position="1"/>
        <end position="16"/>
    </location>
</feature>
<name>A0A7W7N922_9FLAO</name>
<comment type="caution">
    <text evidence="2">The sequence shown here is derived from an EMBL/GenBank/DDBJ whole genome shotgun (WGS) entry which is preliminary data.</text>
</comment>
<dbReference type="AlphaFoldDB" id="A0A7W7N922"/>
<gene>
    <name evidence="2" type="ORF">HNP37_004672</name>
</gene>
<organism evidence="2 3">
    <name type="scientific">Flavobacterium nitrogenifigens</name>
    <dbReference type="NCBI Taxonomy" id="1617283"/>
    <lineage>
        <taxon>Bacteria</taxon>
        <taxon>Pseudomonadati</taxon>
        <taxon>Bacteroidota</taxon>
        <taxon>Flavobacteriia</taxon>
        <taxon>Flavobacteriales</taxon>
        <taxon>Flavobacteriaceae</taxon>
        <taxon>Flavobacterium</taxon>
    </lineage>
</organism>
<keyword evidence="1" id="KW-0732">Signal</keyword>
<keyword evidence="3" id="KW-1185">Reference proteome</keyword>
<evidence type="ECO:0000256" key="1">
    <source>
        <dbReference type="SAM" id="SignalP"/>
    </source>
</evidence>
<reference evidence="2 3" key="1">
    <citation type="submission" date="2020-08" db="EMBL/GenBank/DDBJ databases">
        <title>Functional genomics of gut bacteria from endangered species of beetles.</title>
        <authorList>
            <person name="Carlos-Shanley C."/>
        </authorList>
    </citation>
    <scope>NUCLEOTIDE SEQUENCE [LARGE SCALE GENOMIC DNA]</scope>
    <source>
        <strain evidence="2 3">S00142</strain>
    </source>
</reference>